<comment type="subunit">
    <text evidence="6">Homodimer.</text>
</comment>
<dbReference type="NCBIfam" id="TIGR03284">
    <property type="entry name" value="thym_sym"/>
    <property type="match status" value="2"/>
</dbReference>
<name>A0A8B2NN16_9HYPH</name>
<reference evidence="9 10" key="1">
    <citation type="submission" date="2018-05" db="EMBL/GenBank/DDBJ databases">
        <title>Acuticoccus sediminis sp. nov., isolated from deep-sea sediment of Indian Ocean.</title>
        <authorList>
            <person name="Liu X."/>
            <person name="Lai Q."/>
            <person name="Du Y."/>
            <person name="Sun F."/>
            <person name="Zhang X."/>
            <person name="Wang S."/>
            <person name="Shao Z."/>
        </authorList>
    </citation>
    <scope>NUCLEOTIDE SEQUENCE [LARGE SCALE GENOMIC DNA]</scope>
    <source>
        <strain evidence="9 10">PTG4-2</strain>
    </source>
</reference>
<protein>
    <recommendedName>
        <fullName evidence="1 6">Thymidylate synthase</fullName>
        <shortName evidence="6">TS</shortName>
        <shortName evidence="6">TSase</shortName>
        <ecNumber evidence="1 6">2.1.1.45</ecNumber>
    </recommendedName>
</protein>
<keyword evidence="3 6" id="KW-0489">Methyltransferase</keyword>
<evidence type="ECO:0000256" key="1">
    <source>
        <dbReference type="ARBA" id="ARBA00011947"/>
    </source>
</evidence>
<evidence type="ECO:0000256" key="5">
    <source>
        <dbReference type="ARBA" id="ARBA00022727"/>
    </source>
</evidence>
<comment type="function">
    <text evidence="6">Catalyzes the reductive methylation of 2'-deoxyuridine-5'-monophosphate (dUMP) to 2'-deoxythymidine-5'-monophosphate (dTMP) while utilizing 5,10-methylenetetrahydrofolate (mTHF) as the methyl donor and reductant in the reaction, yielding dihydrofolate (DHF) as a by-product. This enzymatic reaction provides an intracellular de novo source of dTMP, an essential precursor for DNA biosynthesis.</text>
</comment>
<comment type="caution">
    <text evidence="9">The sequence shown here is derived from an EMBL/GenBank/DDBJ whole genome shotgun (WGS) entry which is preliminary data.</text>
</comment>
<dbReference type="SUPFAM" id="SSF55831">
    <property type="entry name" value="Thymidylate synthase/dCMP hydroxymethylase"/>
    <property type="match status" value="1"/>
</dbReference>
<dbReference type="GO" id="GO:0005829">
    <property type="term" value="C:cytosol"/>
    <property type="evidence" value="ECO:0007669"/>
    <property type="project" value="TreeGrafter"/>
</dbReference>
<dbReference type="InterPro" id="IPR045097">
    <property type="entry name" value="Thymidate_synth/dCMP_Mease"/>
</dbReference>
<dbReference type="GO" id="GO:0006231">
    <property type="term" value="P:dTMP biosynthetic process"/>
    <property type="evidence" value="ECO:0007669"/>
    <property type="project" value="UniProtKB-UniRule"/>
</dbReference>
<evidence type="ECO:0000256" key="6">
    <source>
        <dbReference type="HAMAP-Rule" id="MF_00008"/>
    </source>
</evidence>
<evidence type="ECO:0000313" key="9">
    <source>
        <dbReference type="EMBL" id="RAI01047.1"/>
    </source>
</evidence>
<dbReference type="HAMAP" id="MF_00008">
    <property type="entry name" value="Thymidy_synth_bact"/>
    <property type="match status" value="1"/>
</dbReference>
<dbReference type="CDD" id="cd00351">
    <property type="entry name" value="TS_Pyrimidine_HMase"/>
    <property type="match status" value="1"/>
</dbReference>
<dbReference type="PANTHER" id="PTHR11548:SF9">
    <property type="entry name" value="THYMIDYLATE SYNTHASE"/>
    <property type="match status" value="1"/>
</dbReference>
<evidence type="ECO:0000256" key="3">
    <source>
        <dbReference type="ARBA" id="ARBA00022603"/>
    </source>
</evidence>
<accession>A0A8B2NN16</accession>
<dbReference type="InterPro" id="IPR036926">
    <property type="entry name" value="Thymidate_synth/dCMP_Mease_sf"/>
</dbReference>
<evidence type="ECO:0000256" key="7">
    <source>
        <dbReference type="PROSITE-ProRule" id="PRU10016"/>
    </source>
</evidence>
<dbReference type="FunFam" id="3.30.572.10:FF:000013">
    <property type="entry name" value="Thymidylate synthase"/>
    <property type="match status" value="1"/>
</dbReference>
<sequence length="268" mass="29872">MKSYHDLLRRILAEGVRQADRTGVGTLSVFGHQTRYDLSEGLPLVTTKRVHMKSVIAELLWFVAGETNANQLRARGATIWDEWADADGELGPVYGRQWRAWPTERGPVDQLARVVEQIRTDPASRRHIVSAWNVGQLDEMALPPCHLLFQFHVAPQEDGPGRLSCQVYQRSADVFLGVPFNIASYAILTHMVAHATGLEAGDLVHTLGDAHIYLNHLEQVEEQLKREPRPLPALDLSAAPRDLFAIEAEHIRVVGYDPHPAIKAPVAV</sequence>
<evidence type="ECO:0000256" key="2">
    <source>
        <dbReference type="ARBA" id="ARBA00022490"/>
    </source>
</evidence>
<dbReference type="InterPro" id="IPR020940">
    <property type="entry name" value="Thymidylate_synthase_AS"/>
</dbReference>
<comment type="pathway">
    <text evidence="6">Pyrimidine metabolism; dTTP biosynthesis.</text>
</comment>
<evidence type="ECO:0000313" key="10">
    <source>
        <dbReference type="Proteomes" id="UP000249590"/>
    </source>
</evidence>
<dbReference type="PRINTS" id="PR00108">
    <property type="entry name" value="THYMDSNTHASE"/>
</dbReference>
<dbReference type="InterPro" id="IPR023451">
    <property type="entry name" value="Thymidate_synth/dCMP_Mease_dom"/>
</dbReference>
<dbReference type="GO" id="GO:0006235">
    <property type="term" value="P:dTTP biosynthetic process"/>
    <property type="evidence" value="ECO:0007669"/>
    <property type="project" value="UniProtKB-UniRule"/>
</dbReference>
<feature type="active site" description="Nucleophile" evidence="6">
    <location>
        <position position="145"/>
    </location>
</feature>
<gene>
    <name evidence="6" type="primary">thyA</name>
    <name evidence="9" type="ORF">DLJ53_17665</name>
</gene>
<evidence type="ECO:0000256" key="4">
    <source>
        <dbReference type="ARBA" id="ARBA00022679"/>
    </source>
</evidence>
<evidence type="ECO:0000259" key="8">
    <source>
        <dbReference type="Pfam" id="PF00303"/>
    </source>
</evidence>
<dbReference type="PANTHER" id="PTHR11548">
    <property type="entry name" value="THYMIDYLATE SYNTHASE 1"/>
    <property type="match status" value="1"/>
</dbReference>
<dbReference type="Proteomes" id="UP000249590">
    <property type="component" value="Unassembled WGS sequence"/>
</dbReference>
<dbReference type="GO" id="GO:0032259">
    <property type="term" value="P:methylation"/>
    <property type="evidence" value="ECO:0007669"/>
    <property type="project" value="UniProtKB-KW"/>
</dbReference>
<dbReference type="RefSeq" id="WP_111347605.1">
    <property type="nucleotide sequence ID" value="NZ_QHHQ01000003.1"/>
</dbReference>
<keyword evidence="4 6" id="KW-0808">Transferase</keyword>
<dbReference type="PROSITE" id="PS00091">
    <property type="entry name" value="THYMIDYLATE_SYNTHASE"/>
    <property type="match status" value="1"/>
</dbReference>
<dbReference type="Gene3D" id="3.30.572.10">
    <property type="entry name" value="Thymidylate synthase/dCMP hydroxymethylase domain"/>
    <property type="match status" value="1"/>
</dbReference>
<keyword evidence="10" id="KW-1185">Reference proteome</keyword>
<comment type="similarity">
    <text evidence="6">Belongs to the thymidylate synthase family. Bacterial-type ThyA subfamily.</text>
</comment>
<dbReference type="EMBL" id="QHHQ01000003">
    <property type="protein sequence ID" value="RAI01047.1"/>
    <property type="molecule type" value="Genomic_DNA"/>
</dbReference>
<dbReference type="GO" id="GO:0004799">
    <property type="term" value="F:thymidylate synthase activity"/>
    <property type="evidence" value="ECO:0007669"/>
    <property type="project" value="UniProtKB-UniRule"/>
</dbReference>
<dbReference type="UniPathway" id="UPA00575"/>
<feature type="active site" evidence="7">
    <location>
        <position position="145"/>
    </location>
</feature>
<dbReference type="EC" id="2.1.1.45" evidence="1 6"/>
<feature type="binding site" description="in other chain" evidence="6">
    <location>
        <position position="181"/>
    </location>
    <ligand>
        <name>dUMP</name>
        <dbReference type="ChEBI" id="CHEBI:246422"/>
        <note>ligand shared between dimeric partners</note>
    </ligand>
</feature>
<keyword evidence="2 6" id="KW-0963">Cytoplasm</keyword>
<dbReference type="Pfam" id="PF00303">
    <property type="entry name" value="Thymidylat_synt"/>
    <property type="match status" value="1"/>
</dbReference>
<feature type="binding site" description="in other chain" evidence="6">
    <location>
        <position position="21"/>
    </location>
    <ligand>
        <name>dUMP</name>
        <dbReference type="ChEBI" id="CHEBI:246422"/>
        <note>ligand shared between dimeric partners</note>
    </ligand>
</feature>
<feature type="binding site" evidence="6">
    <location>
        <position position="267"/>
    </location>
    <ligand>
        <name>(6R)-5,10-methylene-5,6,7,8-tetrahydrofolate</name>
        <dbReference type="ChEBI" id="CHEBI:15636"/>
    </ligand>
</feature>
<dbReference type="NCBIfam" id="NF002497">
    <property type="entry name" value="PRK01827.1-3"/>
    <property type="match status" value="1"/>
</dbReference>
<keyword evidence="5 6" id="KW-0545">Nucleotide biosynthesis</keyword>
<dbReference type="OrthoDB" id="9774633at2"/>
<comment type="subcellular location">
    <subcellularLocation>
        <location evidence="6">Cytoplasm</location>
    </subcellularLocation>
</comment>
<feature type="domain" description="Thymidylate synthase/dCMP hydroxymethylase" evidence="8">
    <location>
        <begin position="2"/>
        <end position="268"/>
    </location>
</feature>
<dbReference type="AlphaFoldDB" id="A0A8B2NN16"/>
<feature type="binding site" description="in other chain" evidence="6">
    <location>
        <begin position="170"/>
        <end position="173"/>
    </location>
    <ligand>
        <name>dUMP</name>
        <dbReference type="ChEBI" id="CHEBI:246422"/>
        <note>ligand shared between dimeric partners</note>
    </ligand>
</feature>
<feature type="binding site" evidence="6">
    <location>
        <begin position="125"/>
        <end position="126"/>
    </location>
    <ligand>
        <name>dUMP</name>
        <dbReference type="ChEBI" id="CHEBI:246422"/>
        <note>ligand shared between dimeric partners</note>
    </ligand>
</feature>
<feature type="binding site" evidence="6">
    <location>
        <position position="173"/>
    </location>
    <ligand>
        <name>(6R)-5,10-methylene-5,6,7,8-tetrahydrofolate</name>
        <dbReference type="ChEBI" id="CHEBI:15636"/>
    </ligand>
</feature>
<comment type="catalytic activity">
    <reaction evidence="6">
        <text>dUMP + (6R)-5,10-methylene-5,6,7,8-tetrahydrofolate = 7,8-dihydrofolate + dTMP</text>
        <dbReference type="Rhea" id="RHEA:12104"/>
        <dbReference type="ChEBI" id="CHEBI:15636"/>
        <dbReference type="ChEBI" id="CHEBI:57451"/>
        <dbReference type="ChEBI" id="CHEBI:63528"/>
        <dbReference type="ChEBI" id="CHEBI:246422"/>
        <dbReference type="EC" id="2.1.1.45"/>
    </reaction>
</comment>
<feature type="binding site" description="in other chain" evidence="6">
    <location>
        <begin position="211"/>
        <end position="213"/>
    </location>
    <ligand>
        <name>dUMP</name>
        <dbReference type="ChEBI" id="CHEBI:246422"/>
        <note>ligand shared between dimeric partners</note>
    </ligand>
</feature>
<dbReference type="InterPro" id="IPR000398">
    <property type="entry name" value="Thymidylate_synthase"/>
</dbReference>
<proteinExistence type="inferred from homology"/>
<feature type="binding site" evidence="6">
    <location>
        <position position="51"/>
    </location>
    <ligand>
        <name>(6R)-5,10-methylene-5,6,7,8-tetrahydrofolate</name>
        <dbReference type="ChEBI" id="CHEBI:15636"/>
    </ligand>
</feature>
<organism evidence="9 10">
    <name type="scientific">Acuticoccus sediminis</name>
    <dbReference type="NCBI Taxonomy" id="2184697"/>
    <lineage>
        <taxon>Bacteria</taxon>
        <taxon>Pseudomonadati</taxon>
        <taxon>Pseudomonadota</taxon>
        <taxon>Alphaproteobacteria</taxon>
        <taxon>Hyphomicrobiales</taxon>
        <taxon>Amorphaceae</taxon>
        <taxon>Acuticoccus</taxon>
    </lineage>
</organism>